<evidence type="ECO:0000259" key="1">
    <source>
        <dbReference type="Pfam" id="PF08241"/>
    </source>
</evidence>
<organism evidence="2 3">
    <name type="scientific">Azospirillum brasilense</name>
    <dbReference type="NCBI Taxonomy" id="192"/>
    <lineage>
        <taxon>Bacteria</taxon>
        <taxon>Pseudomonadati</taxon>
        <taxon>Pseudomonadota</taxon>
        <taxon>Alphaproteobacteria</taxon>
        <taxon>Rhodospirillales</taxon>
        <taxon>Azospirillaceae</taxon>
        <taxon>Azospirillum</taxon>
    </lineage>
</organism>
<sequence>MLHPEFPDTPPPATAAPRTVLNVGCGPRAITIVGTVFPAEGWRELRLDINPKADPDIVASMTDMPAVPDGSVDAVWSSHNLEHLDPHEVPLALRELLRVLRPGGCLLLAVPDLQAVARRVAEDRIDEPLYQSGVGPVFPLDVVYGFGPALAAGDRFMAHRTGFTPRTLEKALLDTGFGPVIIWRLDEAYELRVRAYRPPAPANALDGAMWDFPMA</sequence>
<protein>
    <submittedName>
        <fullName evidence="2">Methyltransferase family protein</fullName>
    </submittedName>
</protein>
<accession>A0A560BWQ2</accession>
<dbReference type="Gene3D" id="3.40.50.150">
    <property type="entry name" value="Vaccinia Virus protein VP39"/>
    <property type="match status" value="1"/>
</dbReference>
<keyword evidence="2" id="KW-0808">Transferase</keyword>
<dbReference type="InterPro" id="IPR013216">
    <property type="entry name" value="Methyltransf_11"/>
</dbReference>
<feature type="domain" description="Methyltransferase type 11" evidence="1">
    <location>
        <begin position="22"/>
        <end position="107"/>
    </location>
</feature>
<dbReference type="SUPFAM" id="SSF53335">
    <property type="entry name" value="S-adenosyl-L-methionine-dependent methyltransferases"/>
    <property type="match status" value="1"/>
</dbReference>
<dbReference type="GO" id="GO:0032259">
    <property type="term" value="P:methylation"/>
    <property type="evidence" value="ECO:0007669"/>
    <property type="project" value="UniProtKB-KW"/>
</dbReference>
<comment type="caution">
    <text evidence="2">The sequence shown here is derived from an EMBL/GenBank/DDBJ whole genome shotgun (WGS) entry which is preliminary data.</text>
</comment>
<dbReference type="InterPro" id="IPR029063">
    <property type="entry name" value="SAM-dependent_MTases_sf"/>
</dbReference>
<dbReference type="EMBL" id="VITH01000016">
    <property type="protein sequence ID" value="TWA77040.1"/>
    <property type="molecule type" value="Genomic_DNA"/>
</dbReference>
<dbReference type="Proteomes" id="UP000318529">
    <property type="component" value="Unassembled WGS sequence"/>
</dbReference>
<evidence type="ECO:0000313" key="2">
    <source>
        <dbReference type="EMBL" id="TWA77040.1"/>
    </source>
</evidence>
<proteinExistence type="predicted"/>
<dbReference type="CDD" id="cd02440">
    <property type="entry name" value="AdoMet_MTases"/>
    <property type="match status" value="1"/>
</dbReference>
<dbReference type="AlphaFoldDB" id="A0A560BWQ2"/>
<keyword evidence="2" id="KW-0489">Methyltransferase</keyword>
<evidence type="ECO:0000313" key="3">
    <source>
        <dbReference type="Proteomes" id="UP000318529"/>
    </source>
</evidence>
<gene>
    <name evidence="2" type="ORF">FBZ83_11632</name>
</gene>
<name>A0A560BWQ2_AZOBR</name>
<dbReference type="Pfam" id="PF08241">
    <property type="entry name" value="Methyltransf_11"/>
    <property type="match status" value="1"/>
</dbReference>
<dbReference type="GO" id="GO:0008757">
    <property type="term" value="F:S-adenosylmethionine-dependent methyltransferase activity"/>
    <property type="evidence" value="ECO:0007669"/>
    <property type="project" value="InterPro"/>
</dbReference>
<dbReference type="RefSeq" id="WP_145689650.1">
    <property type="nucleotide sequence ID" value="NZ_VITH01000016.1"/>
</dbReference>
<reference evidence="2 3" key="1">
    <citation type="submission" date="2019-06" db="EMBL/GenBank/DDBJ databases">
        <title>Genomic Encyclopedia of Type Strains, Phase IV (KMG-V): Genome sequencing to study the core and pangenomes of soil and plant-associated prokaryotes.</title>
        <authorList>
            <person name="Whitman W."/>
        </authorList>
    </citation>
    <scope>NUCLEOTIDE SEQUENCE [LARGE SCALE GENOMIC DNA]</scope>
    <source>
        <strain evidence="2 3">BR 11650</strain>
    </source>
</reference>